<dbReference type="Pfam" id="PF13537">
    <property type="entry name" value="GATase_7"/>
    <property type="match status" value="1"/>
</dbReference>
<evidence type="ECO:0000256" key="1">
    <source>
        <dbReference type="ARBA" id="ARBA00005187"/>
    </source>
</evidence>
<comment type="catalytic activity">
    <reaction evidence="8">
        <text>L-aspartate + L-glutamine + ATP + H2O = L-asparagine + L-glutamate + AMP + diphosphate + H(+)</text>
        <dbReference type="Rhea" id="RHEA:12228"/>
        <dbReference type="ChEBI" id="CHEBI:15377"/>
        <dbReference type="ChEBI" id="CHEBI:15378"/>
        <dbReference type="ChEBI" id="CHEBI:29985"/>
        <dbReference type="ChEBI" id="CHEBI:29991"/>
        <dbReference type="ChEBI" id="CHEBI:30616"/>
        <dbReference type="ChEBI" id="CHEBI:33019"/>
        <dbReference type="ChEBI" id="CHEBI:58048"/>
        <dbReference type="ChEBI" id="CHEBI:58359"/>
        <dbReference type="ChEBI" id="CHEBI:456215"/>
        <dbReference type="EC" id="6.3.5.4"/>
    </reaction>
</comment>
<dbReference type="Gene3D" id="3.60.20.10">
    <property type="entry name" value="Glutamine Phosphoribosylpyrophosphate, subunit 1, domain 1"/>
    <property type="match status" value="1"/>
</dbReference>
<dbReference type="CDD" id="cd00712">
    <property type="entry name" value="AsnB"/>
    <property type="match status" value="1"/>
</dbReference>
<keyword evidence="6" id="KW-0028">Amino-acid biosynthesis</keyword>
<dbReference type="PANTHER" id="PTHR43284">
    <property type="entry name" value="ASPARAGINE SYNTHETASE (GLUTAMINE-HYDROLYZING)"/>
    <property type="match status" value="1"/>
</dbReference>
<proteinExistence type="inferred from homology"/>
<evidence type="ECO:0000256" key="6">
    <source>
        <dbReference type="ARBA" id="ARBA00022888"/>
    </source>
</evidence>
<dbReference type="RefSeq" id="WP_204817469.1">
    <property type="nucleotide sequence ID" value="NZ_JANHOF010000002.1"/>
</dbReference>
<keyword evidence="7" id="KW-0315">Glutamine amidotransferase</keyword>
<comment type="pathway">
    <text evidence="1">Amino-acid biosynthesis; L-asparagine biosynthesis; L-asparagine from L-aspartate (L-Gln route): step 1/1.</text>
</comment>
<name>A0ABV6JMZ2_9BACL</name>
<keyword evidence="4" id="KW-0547">Nucleotide-binding</keyword>
<dbReference type="SUPFAM" id="SSF56235">
    <property type="entry name" value="N-terminal nucleophile aminohydrolases (Ntn hydrolases)"/>
    <property type="match status" value="1"/>
</dbReference>
<dbReference type="PIRSF" id="PIRSF001589">
    <property type="entry name" value="Asn_synthetase_glu-h"/>
    <property type="match status" value="1"/>
</dbReference>
<keyword evidence="6" id="KW-0061">Asparagine biosynthesis</keyword>
<dbReference type="InterPro" id="IPR014729">
    <property type="entry name" value="Rossmann-like_a/b/a_fold"/>
</dbReference>
<dbReference type="SUPFAM" id="SSF52402">
    <property type="entry name" value="Adenine nucleotide alpha hydrolases-like"/>
    <property type="match status" value="1"/>
</dbReference>
<evidence type="ECO:0000256" key="2">
    <source>
        <dbReference type="ARBA" id="ARBA00005752"/>
    </source>
</evidence>
<evidence type="ECO:0000256" key="7">
    <source>
        <dbReference type="ARBA" id="ARBA00022962"/>
    </source>
</evidence>
<evidence type="ECO:0000256" key="3">
    <source>
        <dbReference type="ARBA" id="ARBA00012737"/>
    </source>
</evidence>
<evidence type="ECO:0000256" key="8">
    <source>
        <dbReference type="ARBA" id="ARBA00048741"/>
    </source>
</evidence>
<protein>
    <recommendedName>
        <fullName evidence="3">asparagine synthase (glutamine-hydrolyzing)</fullName>
        <ecNumber evidence="3">6.3.5.4</ecNumber>
    </recommendedName>
</protein>
<dbReference type="EC" id="6.3.5.4" evidence="3"/>
<dbReference type="InterPro" id="IPR029055">
    <property type="entry name" value="Ntn_hydrolases_N"/>
</dbReference>
<keyword evidence="5" id="KW-0067">ATP-binding</keyword>
<evidence type="ECO:0000256" key="4">
    <source>
        <dbReference type="ARBA" id="ARBA00022741"/>
    </source>
</evidence>
<dbReference type="Gene3D" id="3.40.50.620">
    <property type="entry name" value="HUPs"/>
    <property type="match status" value="1"/>
</dbReference>
<dbReference type="Pfam" id="PF00733">
    <property type="entry name" value="Asn_synthase"/>
    <property type="match status" value="1"/>
</dbReference>
<evidence type="ECO:0000313" key="10">
    <source>
        <dbReference type="EMBL" id="MFC0395923.1"/>
    </source>
</evidence>
<dbReference type="InterPro" id="IPR033738">
    <property type="entry name" value="AsnB_N"/>
</dbReference>
<dbReference type="Proteomes" id="UP001589818">
    <property type="component" value="Unassembled WGS sequence"/>
</dbReference>
<evidence type="ECO:0000256" key="5">
    <source>
        <dbReference type="ARBA" id="ARBA00022840"/>
    </source>
</evidence>
<dbReference type="PANTHER" id="PTHR43284:SF1">
    <property type="entry name" value="ASPARAGINE SYNTHETASE"/>
    <property type="match status" value="1"/>
</dbReference>
<keyword evidence="11" id="KW-1185">Reference proteome</keyword>
<dbReference type="EMBL" id="JBHLVF010000047">
    <property type="protein sequence ID" value="MFC0395923.1"/>
    <property type="molecule type" value="Genomic_DNA"/>
</dbReference>
<gene>
    <name evidence="10" type="ORF">ACFFJ8_31705</name>
</gene>
<feature type="domain" description="Glutamine amidotransferase type-2" evidence="9">
    <location>
        <begin position="2"/>
        <end position="217"/>
    </location>
</feature>
<dbReference type="PROSITE" id="PS51278">
    <property type="entry name" value="GATASE_TYPE_2"/>
    <property type="match status" value="1"/>
</dbReference>
<accession>A0ABV6JMZ2</accession>
<reference evidence="10 11" key="1">
    <citation type="submission" date="2024-09" db="EMBL/GenBank/DDBJ databases">
        <authorList>
            <person name="Sun Q."/>
            <person name="Mori K."/>
        </authorList>
    </citation>
    <scope>NUCLEOTIDE SEQUENCE [LARGE SCALE GENOMIC DNA]</scope>
    <source>
        <strain evidence="10 11">CCM 4839</strain>
    </source>
</reference>
<sequence>MSAITGIIHFDQAPISVELRDQVMQALQKYPADDIQTWNSGSVFLGCHAQWITPESVNEQLPYYNYDLKLAITADAIIDNRNELFDRLQVAYSERKLMSDSELILLAYQKWGEASPQYLIGDYTFVIWDENRRLLFGARDLYGNRTLYYHYNRRQFAFCTAIDPLFHIHDVKREINELWLAEFLTIPVMVESANTNSTVYKHIKQIPPAHSFTIKDGHFSLIQYGSLAPRAQLKLKSRSEYEEAFRDVVQQAVDSRLRTHKQVGATLSGGLDSGTIASFAASRLREEGKPLHTYSYVPVHDFEDWTARGRVADETPYIQDTIQYAGNIKGNLLDFPGTSPLSEVDDWLELLEMPYKYFENTFWIRGIFDVAKQQDVKILLTGARGNQTISWGPASHYYGSLMKKMKWFRLYRELMLFSKQRGVSPSFLLKVIGRQAFSSAPEKSLINDEADIPRMIHPDFAKKTDVFNKLQEQDSRISGFLRKDFLEARSNHLQSLIIANMRGTKSTKLSLKYSIWERDPTCDPRVVGFCLSVPVEQYVGQGMDRALIRQSTKGYLPDNVRLNQRVRGIQGADWIHRLLPMWPAFHQELEQLCQDPIMNEILNIDQIRTTMTQLGGMPRPENAFDPETRFLMRCVIVYRFMRTIQPA</sequence>
<evidence type="ECO:0000313" key="11">
    <source>
        <dbReference type="Proteomes" id="UP001589818"/>
    </source>
</evidence>
<comment type="similarity">
    <text evidence="2">Belongs to the asparagine synthetase family.</text>
</comment>
<dbReference type="InterPro" id="IPR017932">
    <property type="entry name" value="GATase_2_dom"/>
</dbReference>
<evidence type="ECO:0000259" key="9">
    <source>
        <dbReference type="PROSITE" id="PS51278"/>
    </source>
</evidence>
<comment type="caution">
    <text evidence="10">The sequence shown here is derived from an EMBL/GenBank/DDBJ whole genome shotgun (WGS) entry which is preliminary data.</text>
</comment>
<organism evidence="10 11">
    <name type="scientific">Paenibacillus mendelii</name>
    <dbReference type="NCBI Taxonomy" id="206163"/>
    <lineage>
        <taxon>Bacteria</taxon>
        <taxon>Bacillati</taxon>
        <taxon>Bacillota</taxon>
        <taxon>Bacilli</taxon>
        <taxon>Bacillales</taxon>
        <taxon>Paenibacillaceae</taxon>
        <taxon>Paenibacillus</taxon>
    </lineage>
</organism>
<dbReference type="InterPro" id="IPR051786">
    <property type="entry name" value="ASN_synthetase/amidase"/>
</dbReference>
<dbReference type="InterPro" id="IPR001962">
    <property type="entry name" value="Asn_synthase"/>
</dbReference>
<dbReference type="InterPro" id="IPR006426">
    <property type="entry name" value="Asn_synth_AEB"/>
</dbReference>